<dbReference type="SMART" id="SM00388">
    <property type="entry name" value="HisKA"/>
    <property type="match status" value="1"/>
</dbReference>
<dbReference type="InterPro" id="IPR011623">
    <property type="entry name" value="7TMR_DISM_rcpt_extracell_dom1"/>
</dbReference>
<dbReference type="OrthoDB" id="9810730at2"/>
<dbReference type="GO" id="GO:0005886">
    <property type="term" value="C:plasma membrane"/>
    <property type="evidence" value="ECO:0007669"/>
    <property type="project" value="UniProtKB-SubCell"/>
</dbReference>
<feature type="domain" description="Histidine kinase" evidence="10">
    <location>
        <begin position="451"/>
        <end position="669"/>
    </location>
</feature>
<protein>
    <recommendedName>
        <fullName evidence="3">histidine kinase</fullName>
        <ecNumber evidence="3">2.7.13.3</ecNumber>
    </recommendedName>
</protein>
<dbReference type="EC" id="2.7.13.3" evidence="3"/>
<dbReference type="InterPro" id="IPR036097">
    <property type="entry name" value="HisK_dim/P_sf"/>
</dbReference>
<feature type="transmembrane region" description="Helical" evidence="8">
    <location>
        <begin position="314"/>
        <end position="335"/>
    </location>
</feature>
<dbReference type="InterPro" id="IPR005467">
    <property type="entry name" value="His_kinase_dom"/>
</dbReference>
<evidence type="ECO:0000256" key="8">
    <source>
        <dbReference type="SAM" id="Phobius"/>
    </source>
</evidence>
<keyword evidence="8" id="KW-0812">Transmembrane</keyword>
<proteinExistence type="predicted"/>
<sequence length="669" mass="74181">MTEIHASCLRFLFLFAWCCGLCNTAAHAGTVRLAAGQQEVSLSSAWQVYEDKSASLQAADVADPAHAQLFRPLQGNLSASFSSSVFWLKLDIQRSQAGQSKQWLLELAPVILDDIRLYHFAADGSMTTQRAGDRLPFSALEIRHRYPLFMLELPDTEVHHVYLRLQSSSALFLRASLWEPYAFIAHSNQVSNFMGIYYGIMLAMIVYNLLLAVSYRDVALRYYLLLSCISLLAGMSLNGHIGMYLAPDWPELVDILPGVLSPLVVMSTAMFIASFLRLHEKMPRINRLFVLAQIICVFAALAVLAGYYPLVAPIMQMTGFALILLILPVCLIVGLRGYRPGFIVMLASATWITGLSLVTLRNMGVLQPGWATEYGFQIGSAVEAILLALAQAYHISLMKIEHAQTQAKLLEISQRTEQELDSKVRQRTAELAEAVARLQKLDKDKNDFLGIAAHDLKNPLTSIIGMSDLLRKLQQSMPEQQRQHYLERISNSGQRMMRIISNLLDVNALETGHLHLQMQSLDVSKILQDVAQQYTEMLKAKDLQVIMDIQDKVIVKADFDACVQIIDNLLSNAVKYSPLGKRIWLSVSNTGGVGMFQVRDEGPGLSAEDQQHLFEKFTKLSSLPTAGEHSSGLGLSIVKKLSEACGGKVHCESVVGHGCNFMVELPLAA</sequence>
<dbReference type="InterPro" id="IPR050736">
    <property type="entry name" value="Sensor_HK_Regulatory"/>
</dbReference>
<dbReference type="InterPro" id="IPR011622">
    <property type="entry name" value="7TMR_DISM_rcpt_extracell_dom2"/>
</dbReference>
<dbReference type="SMART" id="SM00387">
    <property type="entry name" value="HATPase_c"/>
    <property type="match status" value="1"/>
</dbReference>
<dbReference type="SUPFAM" id="SSF47384">
    <property type="entry name" value="Homodimeric domain of signal transducing histidine kinase"/>
    <property type="match status" value="1"/>
</dbReference>
<evidence type="ECO:0000256" key="6">
    <source>
        <dbReference type="ARBA" id="ARBA00022777"/>
    </source>
</evidence>
<dbReference type="RefSeq" id="WP_110254429.1">
    <property type="nucleotide sequence ID" value="NZ_QJKB01000002.1"/>
</dbReference>
<dbReference type="InterPro" id="IPR004358">
    <property type="entry name" value="Sig_transdc_His_kin-like_C"/>
</dbReference>
<dbReference type="Proteomes" id="UP000247792">
    <property type="component" value="Unassembled WGS sequence"/>
</dbReference>
<evidence type="ECO:0000256" key="3">
    <source>
        <dbReference type="ARBA" id="ARBA00012438"/>
    </source>
</evidence>
<keyword evidence="4" id="KW-0597">Phosphoprotein</keyword>
<keyword evidence="9" id="KW-0732">Signal</keyword>
<dbReference type="InterPro" id="IPR003661">
    <property type="entry name" value="HisK_dim/P_dom"/>
</dbReference>
<keyword evidence="6 11" id="KW-0418">Kinase</keyword>
<dbReference type="InterPro" id="IPR036890">
    <property type="entry name" value="HATPase_C_sf"/>
</dbReference>
<dbReference type="CDD" id="cd00082">
    <property type="entry name" value="HisKA"/>
    <property type="match status" value="1"/>
</dbReference>
<dbReference type="AlphaFoldDB" id="A0A318JDB3"/>
<comment type="catalytic activity">
    <reaction evidence="1">
        <text>ATP + protein L-histidine = ADP + protein N-phospho-L-histidine.</text>
        <dbReference type="EC" id="2.7.13.3"/>
    </reaction>
</comment>
<dbReference type="SUPFAM" id="SSF55874">
    <property type="entry name" value="ATPase domain of HSP90 chaperone/DNA topoisomerase II/histidine kinase"/>
    <property type="match status" value="1"/>
</dbReference>
<feature type="transmembrane region" description="Helical" evidence="8">
    <location>
        <begin position="288"/>
        <end position="308"/>
    </location>
</feature>
<organism evidence="11 12">
    <name type="scientific">Undibacterium pigrum</name>
    <dbReference type="NCBI Taxonomy" id="401470"/>
    <lineage>
        <taxon>Bacteria</taxon>
        <taxon>Pseudomonadati</taxon>
        <taxon>Pseudomonadota</taxon>
        <taxon>Betaproteobacteria</taxon>
        <taxon>Burkholderiales</taxon>
        <taxon>Oxalobacteraceae</taxon>
        <taxon>Undibacterium</taxon>
    </lineage>
</organism>
<evidence type="ECO:0000313" key="12">
    <source>
        <dbReference type="Proteomes" id="UP000247792"/>
    </source>
</evidence>
<feature type="transmembrane region" description="Helical" evidence="8">
    <location>
        <begin position="342"/>
        <end position="362"/>
    </location>
</feature>
<evidence type="ECO:0000256" key="5">
    <source>
        <dbReference type="ARBA" id="ARBA00022679"/>
    </source>
</evidence>
<feature type="transmembrane region" description="Helical" evidence="8">
    <location>
        <begin position="196"/>
        <end position="215"/>
    </location>
</feature>
<evidence type="ECO:0000259" key="10">
    <source>
        <dbReference type="PROSITE" id="PS50109"/>
    </source>
</evidence>
<keyword evidence="12" id="KW-1185">Reference proteome</keyword>
<dbReference type="Pfam" id="PF02518">
    <property type="entry name" value="HATPase_c"/>
    <property type="match status" value="1"/>
</dbReference>
<dbReference type="InterPro" id="IPR003594">
    <property type="entry name" value="HATPase_dom"/>
</dbReference>
<dbReference type="Pfam" id="PF00512">
    <property type="entry name" value="HisKA"/>
    <property type="match status" value="1"/>
</dbReference>
<reference evidence="11 12" key="1">
    <citation type="submission" date="2018-05" db="EMBL/GenBank/DDBJ databases">
        <title>Genomic Encyclopedia of Type Strains, Phase IV (KMG-IV): sequencing the most valuable type-strain genomes for metagenomic binning, comparative biology and taxonomic classification.</title>
        <authorList>
            <person name="Goeker M."/>
        </authorList>
    </citation>
    <scope>NUCLEOTIDE SEQUENCE [LARGE SCALE GENOMIC DNA]</scope>
    <source>
        <strain evidence="11 12">DSM 19792</strain>
    </source>
</reference>
<gene>
    <name evidence="11" type="ORF">DFR42_102152</name>
</gene>
<evidence type="ECO:0000256" key="9">
    <source>
        <dbReference type="SAM" id="SignalP"/>
    </source>
</evidence>
<comment type="subcellular location">
    <subcellularLocation>
        <location evidence="2">Cell inner membrane</location>
        <topology evidence="2">Multi-pass membrane protein</topology>
    </subcellularLocation>
</comment>
<accession>A0A318JDB3</accession>
<evidence type="ECO:0000256" key="4">
    <source>
        <dbReference type="ARBA" id="ARBA00022553"/>
    </source>
</evidence>
<dbReference type="Pfam" id="PF07696">
    <property type="entry name" value="7TMR-DISMED2"/>
    <property type="match status" value="1"/>
</dbReference>
<name>A0A318JDB3_9BURK</name>
<feature type="chain" id="PRO_5016451544" description="histidine kinase" evidence="9">
    <location>
        <begin position="29"/>
        <end position="669"/>
    </location>
</feature>
<dbReference type="FunFam" id="3.30.565.10:FF:000006">
    <property type="entry name" value="Sensor histidine kinase WalK"/>
    <property type="match status" value="1"/>
</dbReference>
<feature type="transmembrane region" description="Helical" evidence="8">
    <location>
        <begin position="374"/>
        <end position="393"/>
    </location>
</feature>
<comment type="caution">
    <text evidence="11">The sequence shown here is derived from an EMBL/GenBank/DDBJ whole genome shotgun (WGS) entry which is preliminary data.</text>
</comment>
<evidence type="ECO:0000256" key="1">
    <source>
        <dbReference type="ARBA" id="ARBA00000085"/>
    </source>
</evidence>
<keyword evidence="5" id="KW-0808">Transferase</keyword>
<feature type="signal peptide" evidence="9">
    <location>
        <begin position="1"/>
        <end position="28"/>
    </location>
</feature>
<dbReference type="GO" id="GO:0000155">
    <property type="term" value="F:phosphorelay sensor kinase activity"/>
    <property type="evidence" value="ECO:0007669"/>
    <property type="project" value="InterPro"/>
</dbReference>
<evidence type="ECO:0000256" key="2">
    <source>
        <dbReference type="ARBA" id="ARBA00004429"/>
    </source>
</evidence>
<dbReference type="Gene3D" id="1.10.287.130">
    <property type="match status" value="1"/>
</dbReference>
<feature type="transmembrane region" description="Helical" evidence="8">
    <location>
        <begin position="255"/>
        <end position="276"/>
    </location>
</feature>
<evidence type="ECO:0000313" key="11">
    <source>
        <dbReference type="EMBL" id="PXX44940.1"/>
    </source>
</evidence>
<keyword evidence="8" id="KW-1133">Transmembrane helix</keyword>
<dbReference type="EMBL" id="QJKB01000002">
    <property type="protein sequence ID" value="PXX44940.1"/>
    <property type="molecule type" value="Genomic_DNA"/>
</dbReference>
<dbReference type="PANTHER" id="PTHR43711:SF26">
    <property type="entry name" value="SENSOR HISTIDINE KINASE RCSC"/>
    <property type="match status" value="1"/>
</dbReference>
<evidence type="ECO:0000256" key="7">
    <source>
        <dbReference type="ARBA" id="ARBA00023012"/>
    </source>
</evidence>
<dbReference type="PANTHER" id="PTHR43711">
    <property type="entry name" value="TWO-COMPONENT HISTIDINE KINASE"/>
    <property type="match status" value="1"/>
</dbReference>
<dbReference type="Gene3D" id="2.60.40.2380">
    <property type="match status" value="1"/>
</dbReference>
<dbReference type="Pfam" id="PF07695">
    <property type="entry name" value="7TMR-DISM_7TM"/>
    <property type="match status" value="1"/>
</dbReference>
<keyword evidence="7" id="KW-0902">Two-component regulatory system</keyword>
<dbReference type="PROSITE" id="PS50109">
    <property type="entry name" value="HIS_KIN"/>
    <property type="match status" value="1"/>
</dbReference>
<dbReference type="PRINTS" id="PR00344">
    <property type="entry name" value="BCTRLSENSOR"/>
</dbReference>
<keyword evidence="8" id="KW-0472">Membrane</keyword>
<dbReference type="Gene3D" id="3.30.565.10">
    <property type="entry name" value="Histidine kinase-like ATPase, C-terminal domain"/>
    <property type="match status" value="1"/>
</dbReference>
<feature type="transmembrane region" description="Helical" evidence="8">
    <location>
        <begin position="222"/>
        <end position="243"/>
    </location>
</feature>